<feature type="domain" description="POTRA" evidence="9">
    <location>
        <begin position="43"/>
        <end position="111"/>
    </location>
</feature>
<proteinExistence type="inferred from homology"/>
<keyword evidence="2 8" id="KW-1003">Cell membrane</keyword>
<evidence type="ECO:0000313" key="10">
    <source>
        <dbReference type="EMBL" id="RAP76927.1"/>
    </source>
</evidence>
<dbReference type="InterPro" id="IPR034746">
    <property type="entry name" value="POTRA"/>
</dbReference>
<dbReference type="HAMAP" id="MF_00912">
    <property type="entry name" value="DivIB"/>
    <property type="match status" value="1"/>
</dbReference>
<organism evidence="10 11">
    <name type="scientific">Paenibacillus montanisoli</name>
    <dbReference type="NCBI Taxonomy" id="2081970"/>
    <lineage>
        <taxon>Bacteria</taxon>
        <taxon>Bacillati</taxon>
        <taxon>Bacillota</taxon>
        <taxon>Bacilli</taxon>
        <taxon>Bacillales</taxon>
        <taxon>Paenibacillaceae</taxon>
        <taxon>Paenibacillus</taxon>
    </lineage>
</organism>
<evidence type="ECO:0000256" key="1">
    <source>
        <dbReference type="ARBA" id="ARBA00004370"/>
    </source>
</evidence>
<keyword evidence="3 8" id="KW-0132">Cell division</keyword>
<dbReference type="AlphaFoldDB" id="A0A328U2B3"/>
<comment type="subcellular location">
    <subcellularLocation>
        <location evidence="8">Cell membrane</location>
        <topology evidence="8">Single-pass type II membrane protein</topology>
    </subcellularLocation>
    <subcellularLocation>
        <location evidence="1">Membrane</location>
    </subcellularLocation>
    <text evidence="8">Localizes to the division septum.</text>
</comment>
<evidence type="ECO:0000313" key="11">
    <source>
        <dbReference type="Proteomes" id="UP000249260"/>
    </source>
</evidence>
<dbReference type="OrthoDB" id="2677691at2"/>
<evidence type="ECO:0000256" key="7">
    <source>
        <dbReference type="ARBA" id="ARBA00023306"/>
    </source>
</evidence>
<dbReference type="Gene3D" id="3.10.20.310">
    <property type="entry name" value="membrane protein fhac"/>
    <property type="match status" value="1"/>
</dbReference>
<comment type="similarity">
    <text evidence="8">Belongs to the FtsQ/DivIB family. DivIB subfamily.</text>
</comment>
<dbReference type="InterPro" id="IPR013685">
    <property type="entry name" value="POTRA_FtsQ_type"/>
</dbReference>
<evidence type="ECO:0000256" key="6">
    <source>
        <dbReference type="ARBA" id="ARBA00023136"/>
    </source>
</evidence>
<dbReference type="InterPro" id="IPR050487">
    <property type="entry name" value="FtsQ_DivIB"/>
</dbReference>
<evidence type="ECO:0000259" key="9">
    <source>
        <dbReference type="PROSITE" id="PS51779"/>
    </source>
</evidence>
<dbReference type="GO" id="GO:0043093">
    <property type="term" value="P:FtsZ-dependent cytokinesis"/>
    <property type="evidence" value="ECO:0007669"/>
    <property type="project" value="UniProtKB-UniRule"/>
</dbReference>
<evidence type="ECO:0000256" key="8">
    <source>
        <dbReference type="HAMAP-Rule" id="MF_00912"/>
    </source>
</evidence>
<evidence type="ECO:0000256" key="3">
    <source>
        <dbReference type="ARBA" id="ARBA00022618"/>
    </source>
</evidence>
<dbReference type="Pfam" id="PF08478">
    <property type="entry name" value="POTRA_1"/>
    <property type="match status" value="1"/>
</dbReference>
<keyword evidence="11" id="KW-1185">Reference proteome</keyword>
<keyword evidence="4 8" id="KW-0812">Transmembrane</keyword>
<dbReference type="GO" id="GO:0005886">
    <property type="term" value="C:plasma membrane"/>
    <property type="evidence" value="ECO:0007669"/>
    <property type="project" value="UniProtKB-SubCell"/>
</dbReference>
<comment type="caution">
    <text evidence="10">The sequence shown here is derived from an EMBL/GenBank/DDBJ whole genome shotgun (WGS) entry which is preliminary data.</text>
</comment>
<dbReference type="EMBL" id="QLUW01000002">
    <property type="protein sequence ID" value="RAP76927.1"/>
    <property type="molecule type" value="Genomic_DNA"/>
</dbReference>
<dbReference type="PANTHER" id="PTHR37820:SF1">
    <property type="entry name" value="CELL DIVISION PROTEIN FTSQ"/>
    <property type="match status" value="1"/>
</dbReference>
<dbReference type="GO" id="GO:0032153">
    <property type="term" value="C:cell division site"/>
    <property type="evidence" value="ECO:0007669"/>
    <property type="project" value="UniProtKB-UniRule"/>
</dbReference>
<dbReference type="PANTHER" id="PTHR37820">
    <property type="entry name" value="CELL DIVISION PROTEIN DIVIB"/>
    <property type="match status" value="1"/>
</dbReference>
<name>A0A328U2B3_9BACL</name>
<dbReference type="Proteomes" id="UP000249260">
    <property type="component" value="Unassembled WGS sequence"/>
</dbReference>
<comment type="function">
    <text evidence="8">Cell division protein that may be involved in stabilizing or promoting the assembly of the division complex.</text>
</comment>
<evidence type="ECO:0000256" key="5">
    <source>
        <dbReference type="ARBA" id="ARBA00022989"/>
    </source>
</evidence>
<gene>
    <name evidence="8" type="primary">divIB</name>
    <name evidence="10" type="ORF">DL346_14955</name>
</gene>
<evidence type="ECO:0000256" key="4">
    <source>
        <dbReference type="ARBA" id="ARBA00022692"/>
    </source>
</evidence>
<accession>A0A328U2B3</accession>
<sequence>MQEKMPVLREPEKRRRSGKKLLLILFLLFVIILGVLFFNSSISKVATVTVEGQHYLNPDEIRKAAAIVAGDSYFGTSAGKIEARVRTLKPVENVKVIKTFPGSITIHVQEFKTVAYTLSKNGELTAILANGTGIAAGSDMVVDKPILSGWKPDDPVLAELCKTLAEIPEDSIADFSEIKPEPSPSYKDRIKIYTRTRFEVITAVSLLPDKIPTLNAVIEIQPPGLVTMLLADKYAPFTPEVSENQGISQNETTQ</sequence>
<protein>
    <recommendedName>
        <fullName evidence="8">Cell division protein DivIB</fullName>
    </recommendedName>
</protein>
<keyword evidence="6 8" id="KW-0472">Membrane</keyword>
<dbReference type="InterPro" id="IPR026580">
    <property type="entry name" value="DivIB"/>
</dbReference>
<keyword evidence="7 8" id="KW-0131">Cell cycle</keyword>
<keyword evidence="5 8" id="KW-1133">Transmembrane helix</keyword>
<evidence type="ECO:0000256" key="2">
    <source>
        <dbReference type="ARBA" id="ARBA00022475"/>
    </source>
</evidence>
<dbReference type="Gene3D" id="3.40.50.10960">
    <property type="match status" value="1"/>
</dbReference>
<reference evidence="10 11" key="1">
    <citation type="submission" date="2018-06" db="EMBL/GenBank/DDBJ databases">
        <title>Paenibacillus montanisoli sp. nov., isolated from mountain area soil.</title>
        <authorList>
            <person name="Wu M."/>
        </authorList>
    </citation>
    <scope>NUCLEOTIDE SEQUENCE [LARGE SCALE GENOMIC DNA]</scope>
    <source>
        <strain evidence="10 11">RA17</strain>
    </source>
</reference>
<feature type="transmembrane region" description="Helical" evidence="8">
    <location>
        <begin position="21"/>
        <end position="38"/>
    </location>
</feature>
<dbReference type="PROSITE" id="PS51779">
    <property type="entry name" value="POTRA"/>
    <property type="match status" value="1"/>
</dbReference>